<accession>A0A1F8ACF1</accession>
<evidence type="ECO:0000313" key="2">
    <source>
        <dbReference type="Proteomes" id="UP000179179"/>
    </source>
</evidence>
<reference evidence="1 2" key="1">
    <citation type="journal article" date="2016" name="Genome Biol. Evol.">
        <title>Draft genome sequence of an aflatoxigenic Aspergillus species, A. bombycis.</title>
        <authorList>
            <person name="Moore G.G."/>
            <person name="Mack B.M."/>
            <person name="Beltz S.B."/>
            <person name="Gilbert M.K."/>
        </authorList>
    </citation>
    <scope>NUCLEOTIDE SEQUENCE [LARGE SCALE GENOMIC DNA]</scope>
    <source>
        <strain evidence="2">NRRL 26010</strain>
    </source>
</reference>
<dbReference type="GeneID" id="34446885"/>
<dbReference type="AlphaFoldDB" id="A0A1F8ACF1"/>
<proteinExistence type="predicted"/>
<dbReference type="Proteomes" id="UP000179179">
    <property type="component" value="Unassembled WGS sequence"/>
</dbReference>
<sequence length="216" mass="24520">MTEGQKLLVDACKLENMPHYIASDYCLDFTKLKYCQNPAKDPMKHVKAHLETNKSVQGVHVLIGTFTETFWSGYLWTSTIYGTTAEYVAAVALDRNVIGMQHFLGDRSPITLPRSMGRSLTLSAWDRCKIFTTPCTQHPRMIDPRNIFACLAIKTHLMKDLDNFKYPQVKPIHVQGLRAASQDGGLGRLLSTRDIRRSNQTRDNYYLAGKANYFPS</sequence>
<gene>
    <name evidence="1" type="ORF">ABOM_003495</name>
</gene>
<protein>
    <submittedName>
        <fullName evidence="1">Uncharacterized protein</fullName>
    </submittedName>
</protein>
<dbReference type="STRING" id="109264.A0A1F8ACF1"/>
<keyword evidence="2" id="KW-1185">Reference proteome</keyword>
<evidence type="ECO:0000313" key="1">
    <source>
        <dbReference type="EMBL" id="OGM49420.1"/>
    </source>
</evidence>
<dbReference type="OrthoDB" id="419598at2759"/>
<name>A0A1F8ACF1_9EURO</name>
<organism evidence="1 2">
    <name type="scientific">Aspergillus bombycis</name>
    <dbReference type="NCBI Taxonomy" id="109264"/>
    <lineage>
        <taxon>Eukaryota</taxon>
        <taxon>Fungi</taxon>
        <taxon>Dikarya</taxon>
        <taxon>Ascomycota</taxon>
        <taxon>Pezizomycotina</taxon>
        <taxon>Eurotiomycetes</taxon>
        <taxon>Eurotiomycetidae</taxon>
        <taxon>Eurotiales</taxon>
        <taxon>Aspergillaceae</taxon>
        <taxon>Aspergillus</taxon>
    </lineage>
</organism>
<dbReference type="EMBL" id="LYCR01000009">
    <property type="protein sequence ID" value="OGM49420.1"/>
    <property type="molecule type" value="Genomic_DNA"/>
</dbReference>
<dbReference type="RefSeq" id="XP_022393137.1">
    <property type="nucleotide sequence ID" value="XM_022530625.1"/>
</dbReference>
<comment type="caution">
    <text evidence="1">The sequence shown here is derived from an EMBL/GenBank/DDBJ whole genome shotgun (WGS) entry which is preliminary data.</text>
</comment>